<dbReference type="SUPFAM" id="SSF50249">
    <property type="entry name" value="Nucleic acid-binding proteins"/>
    <property type="match status" value="1"/>
</dbReference>
<dbReference type="InterPro" id="IPR010280">
    <property type="entry name" value="U5_MeTrfase_fam"/>
</dbReference>
<dbReference type="InterPro" id="IPR030390">
    <property type="entry name" value="MeTrfase_TrmA_AS"/>
</dbReference>
<dbReference type="Pfam" id="PF01938">
    <property type="entry name" value="TRAM"/>
    <property type="match status" value="1"/>
</dbReference>
<dbReference type="InterPro" id="IPR029063">
    <property type="entry name" value="SAM-dependent_MTases_sf"/>
</dbReference>
<dbReference type="PANTHER" id="PTHR11061">
    <property type="entry name" value="RNA M5U METHYLTRANSFERASE"/>
    <property type="match status" value="1"/>
</dbReference>
<feature type="binding site" evidence="4">
    <location>
        <position position="378"/>
    </location>
    <ligand>
        <name>S-adenosyl-L-methionine</name>
        <dbReference type="ChEBI" id="CHEBI:59789"/>
    </ligand>
</feature>
<evidence type="ECO:0000313" key="7">
    <source>
        <dbReference type="EMBL" id="SMY12595.1"/>
    </source>
</evidence>
<evidence type="ECO:0000313" key="8">
    <source>
        <dbReference type="Proteomes" id="UP000234462"/>
    </source>
</evidence>
<dbReference type="EMBL" id="FXZM01000010">
    <property type="protein sequence ID" value="SMY12595.1"/>
    <property type="molecule type" value="Genomic_DNA"/>
</dbReference>
<dbReference type="GO" id="GO:0070475">
    <property type="term" value="P:rRNA base methylation"/>
    <property type="evidence" value="ECO:0007669"/>
    <property type="project" value="TreeGrafter"/>
</dbReference>
<comment type="similarity">
    <text evidence="4">Belongs to the class I-like SAM-binding methyltransferase superfamily. RNA M5U methyltransferase family.</text>
</comment>
<dbReference type="RefSeq" id="WP_101589523.1">
    <property type="nucleotide sequence ID" value="NZ_FXZM01000010.1"/>
</dbReference>
<organism evidence="7 8">
    <name type="scientific">Brevibacterium jeotgali</name>
    <dbReference type="NCBI Taxonomy" id="1262550"/>
    <lineage>
        <taxon>Bacteria</taxon>
        <taxon>Bacillati</taxon>
        <taxon>Actinomycetota</taxon>
        <taxon>Actinomycetes</taxon>
        <taxon>Micrococcales</taxon>
        <taxon>Brevibacteriaceae</taxon>
        <taxon>Brevibacterium</taxon>
    </lineage>
</organism>
<dbReference type="OrthoDB" id="9804590at2"/>
<keyword evidence="2 4" id="KW-0808">Transferase</keyword>
<dbReference type="AlphaFoldDB" id="A0A2H1L758"/>
<feature type="active site" description="Nucleophile" evidence="4">
    <location>
        <position position="405"/>
    </location>
</feature>
<protein>
    <submittedName>
        <fullName evidence="7">tRNA/tmRNA/rRNA uracil-C5-methylase, TrmA/RlmC/RlmD family</fullName>
    </submittedName>
</protein>
<proteinExistence type="inferred from homology"/>
<feature type="active site" evidence="5">
    <location>
        <position position="405"/>
    </location>
</feature>
<keyword evidence="8" id="KW-1185">Reference proteome</keyword>
<reference evidence="8" key="1">
    <citation type="submission" date="2017-03" db="EMBL/GenBank/DDBJ databases">
        <authorList>
            <person name="Monnet C."/>
        </authorList>
    </citation>
    <scope>NUCLEOTIDE SEQUENCE [LARGE SCALE GENOMIC DNA]</scope>
    <source>
        <strain evidence="8">SJ5-8</strain>
    </source>
</reference>
<evidence type="ECO:0000256" key="1">
    <source>
        <dbReference type="ARBA" id="ARBA00022603"/>
    </source>
</evidence>
<dbReference type="GO" id="GO:0070041">
    <property type="term" value="F:rRNA (uridine-C5-)-methyltransferase activity"/>
    <property type="evidence" value="ECO:0007669"/>
    <property type="project" value="TreeGrafter"/>
</dbReference>
<dbReference type="Proteomes" id="UP000234462">
    <property type="component" value="Unassembled WGS sequence"/>
</dbReference>
<feature type="binding site" evidence="4">
    <location>
        <position position="288"/>
    </location>
    <ligand>
        <name>S-adenosyl-L-methionine</name>
        <dbReference type="ChEBI" id="CHEBI:59789"/>
    </ligand>
</feature>
<dbReference type="PROSITE" id="PS50926">
    <property type="entry name" value="TRAM"/>
    <property type="match status" value="1"/>
</dbReference>
<evidence type="ECO:0000256" key="3">
    <source>
        <dbReference type="ARBA" id="ARBA00022691"/>
    </source>
</evidence>
<dbReference type="PANTHER" id="PTHR11061:SF30">
    <property type="entry name" value="TRNA (URACIL(54)-C(5))-METHYLTRANSFERASE"/>
    <property type="match status" value="1"/>
</dbReference>
<evidence type="ECO:0000259" key="6">
    <source>
        <dbReference type="PROSITE" id="PS50926"/>
    </source>
</evidence>
<gene>
    <name evidence="7" type="ORF">BJEO58_02193</name>
</gene>
<accession>A0A2H1L758</accession>
<evidence type="ECO:0000256" key="2">
    <source>
        <dbReference type="ARBA" id="ARBA00022679"/>
    </source>
</evidence>
<feature type="binding site" evidence="4">
    <location>
        <position position="317"/>
    </location>
    <ligand>
        <name>S-adenosyl-L-methionine</name>
        <dbReference type="ChEBI" id="CHEBI:59789"/>
    </ligand>
</feature>
<feature type="binding site" evidence="4">
    <location>
        <position position="338"/>
    </location>
    <ligand>
        <name>S-adenosyl-L-methionine</name>
        <dbReference type="ChEBI" id="CHEBI:59789"/>
    </ligand>
</feature>
<dbReference type="SUPFAM" id="SSF53335">
    <property type="entry name" value="S-adenosyl-L-methionine-dependent methyltransferases"/>
    <property type="match status" value="1"/>
</dbReference>
<evidence type="ECO:0000256" key="4">
    <source>
        <dbReference type="PROSITE-ProRule" id="PRU01024"/>
    </source>
</evidence>
<evidence type="ECO:0000256" key="5">
    <source>
        <dbReference type="PROSITE-ProRule" id="PRU10015"/>
    </source>
</evidence>
<dbReference type="InterPro" id="IPR002792">
    <property type="entry name" value="TRAM_dom"/>
</dbReference>
<dbReference type="Gene3D" id="2.40.50.140">
    <property type="entry name" value="Nucleic acid-binding proteins"/>
    <property type="match status" value="1"/>
</dbReference>
<dbReference type="PROSITE" id="PS51687">
    <property type="entry name" value="SAM_MT_RNA_M5U"/>
    <property type="match status" value="1"/>
</dbReference>
<dbReference type="Pfam" id="PF05958">
    <property type="entry name" value="tRNA_U5-meth_tr"/>
    <property type="match status" value="1"/>
</dbReference>
<dbReference type="Gene3D" id="3.40.50.150">
    <property type="entry name" value="Vaccinia Virus protein VP39"/>
    <property type="match status" value="1"/>
</dbReference>
<keyword evidence="1 4" id="KW-0489">Methyltransferase</keyword>
<feature type="domain" description="TRAM" evidence="6">
    <location>
        <begin position="1"/>
        <end position="58"/>
    </location>
</feature>
<dbReference type="InterPro" id="IPR012340">
    <property type="entry name" value="NA-bd_OB-fold"/>
</dbReference>
<name>A0A2H1L758_9MICO</name>
<sequence>MSGRDRVTLEILRPAAGGESLAHHDGRTVFVSGAIPGETVCAEITGDSRRVLRARTVDVLEPSPHRIADRRAALGVPGAGGLEFAHVALDHSRVLKEQAAADQLERIGGLDPASIGFRVLPAPTEAAGDPRSREAGLNGTAWRTRVQSAVDAHGRLGMLAPGSHTVIPYDAGVIPLAIDDVNALGLTDLRLPGVTRVEVAAGHSSGAIVLRGAAAGEHVDAVAERARDQPGEWSVLAEAGTPARRRGARNRGGGSARPLRAVRGDGWVRERVPGVERDLRVRGDGFWQVHRDAAGVLVASVRSAVGDPDDGSVLDLYCGAGLLGIGLAEQGHSITGIEGSAQAVADAVANARGLDARFDVGRVEAAAEFAAARTAVLDPPRTGAGPAVVDALLASPVQRIVHVSCDGATLARDLKRLVAGGCRVSNVVAHDLFPLTGHLEFVAVVDR</sequence>
<keyword evidence="3 4" id="KW-0949">S-adenosyl-L-methionine</keyword>
<dbReference type="PROSITE" id="PS01230">
    <property type="entry name" value="TRMA_1"/>
    <property type="match status" value="1"/>
</dbReference>
<dbReference type="Gene3D" id="2.40.50.1070">
    <property type="match status" value="1"/>
</dbReference>